<protein>
    <recommendedName>
        <fullName evidence="1">Amidase domain-containing protein</fullName>
    </recommendedName>
</protein>
<dbReference type="InterPro" id="IPR023631">
    <property type="entry name" value="Amidase_dom"/>
</dbReference>
<dbReference type="EMBL" id="JANPWZ010000083">
    <property type="protein sequence ID" value="KAJ3579559.1"/>
    <property type="molecule type" value="Genomic_DNA"/>
</dbReference>
<dbReference type="Proteomes" id="UP001148614">
    <property type="component" value="Unassembled WGS sequence"/>
</dbReference>
<comment type="caution">
    <text evidence="2">The sequence shown here is derived from an EMBL/GenBank/DDBJ whole genome shotgun (WGS) entry which is preliminary data.</text>
</comment>
<evidence type="ECO:0000313" key="3">
    <source>
        <dbReference type="Proteomes" id="UP001148614"/>
    </source>
</evidence>
<evidence type="ECO:0000259" key="1">
    <source>
        <dbReference type="Pfam" id="PF01425"/>
    </source>
</evidence>
<name>A0A9W8NMX3_9PEZI</name>
<gene>
    <name evidence="2" type="ORF">NPX13_g1004</name>
</gene>
<dbReference type="Gene3D" id="3.90.1300.10">
    <property type="entry name" value="Amidase signature (AS) domain"/>
    <property type="match status" value="1"/>
</dbReference>
<dbReference type="PANTHER" id="PTHR46310:SF7">
    <property type="entry name" value="AMIDASE 1"/>
    <property type="match status" value="1"/>
</dbReference>
<evidence type="ECO:0000313" key="2">
    <source>
        <dbReference type="EMBL" id="KAJ3579559.1"/>
    </source>
</evidence>
<dbReference type="InterPro" id="IPR036928">
    <property type="entry name" value="AS_sf"/>
</dbReference>
<accession>A0A9W8NMX3</accession>
<sequence>MTHGHPQAQLLLSQVSITYIFEFQPSPNVTAENSPVTVIAVEEVCPINRIWLDRCLAELEKCDVYQTSHFMRGLVVTNIKAGQSISTGFHARLRDLGNRWLDLRYDKSLKEELPPGPYLYLDNALRPVCRLYEDRQRAFLTTLKPKPHWPCDAPFSQLRIAGTLYDRLAIAVPPRSPENTVGARCRLRIAVKDLYRVKGLKTSLNCLSWYVSKLPTSYYVDLRPAYYDISKEATENATVVQSLIRDGAYVLGLTKLSSMITREEPMDAVDFQTAFNPRGDGYQSPAGSSSGSAAAVASYPWLDCALGTDTSGSGRRPAMVNGVWQFRPTHDLVNCEGMVITYSRFDTPCVFSREFEHLGRVLHSWIPPRVPNCSTDQHHELIYLEEYLPVSNLEQMVHINSFIKDMRTYLPVTLTKISIREAWKSTRPSGLPHSLDEYLTDVIAQTYCYAYYHSTDDFRAAYAKSHDGNPPYVIPFVQRRWTKGSVVTPAQHKEATRKLDVYKTWLMNTLFSNRYRLVILPVSNATPNYRDVLSPSPEDQSALDELFTPSILGSPDIVVPIGDVPYASRITQQTEYLPVVANIVGAPGTDFQLLEGQECSQPSAILRSSGRAVWNVDAIKYAPEIARTTHLKPKILLSAKQAVEAPRLLEIATMSRTKIQEVPHASTNL</sequence>
<organism evidence="2 3">
    <name type="scientific">Xylaria arbuscula</name>
    <dbReference type="NCBI Taxonomy" id="114810"/>
    <lineage>
        <taxon>Eukaryota</taxon>
        <taxon>Fungi</taxon>
        <taxon>Dikarya</taxon>
        <taxon>Ascomycota</taxon>
        <taxon>Pezizomycotina</taxon>
        <taxon>Sordariomycetes</taxon>
        <taxon>Xylariomycetidae</taxon>
        <taxon>Xylariales</taxon>
        <taxon>Xylariaceae</taxon>
        <taxon>Xylaria</taxon>
    </lineage>
</organism>
<feature type="domain" description="Amidase" evidence="1">
    <location>
        <begin position="231"/>
        <end position="364"/>
    </location>
</feature>
<reference evidence="2" key="1">
    <citation type="submission" date="2022-07" db="EMBL/GenBank/DDBJ databases">
        <title>Genome Sequence of Xylaria arbuscula.</title>
        <authorList>
            <person name="Buettner E."/>
        </authorList>
    </citation>
    <scope>NUCLEOTIDE SEQUENCE</scope>
    <source>
        <strain evidence="2">VT107</strain>
    </source>
</reference>
<keyword evidence="3" id="KW-1185">Reference proteome</keyword>
<dbReference type="PANTHER" id="PTHR46310">
    <property type="entry name" value="AMIDASE 1"/>
    <property type="match status" value="1"/>
</dbReference>
<proteinExistence type="predicted"/>
<dbReference type="Pfam" id="PF01425">
    <property type="entry name" value="Amidase"/>
    <property type="match status" value="1"/>
</dbReference>
<dbReference type="AlphaFoldDB" id="A0A9W8NMX3"/>
<dbReference type="SUPFAM" id="SSF75304">
    <property type="entry name" value="Amidase signature (AS) enzymes"/>
    <property type="match status" value="1"/>
</dbReference>